<dbReference type="PANTHER" id="PTHR48153:SF4">
    <property type="entry name" value="UBIQUITIN CARBOXYL-TERMINAL HYDROLASE MUG105"/>
    <property type="match status" value="1"/>
</dbReference>
<dbReference type="SMART" id="SM00355">
    <property type="entry name" value="ZnF_C2H2"/>
    <property type="match status" value="4"/>
</dbReference>
<dbReference type="PROSITE" id="PS00028">
    <property type="entry name" value="ZINC_FINGER_C2H2_1"/>
    <property type="match status" value="1"/>
</dbReference>
<evidence type="ECO:0000256" key="2">
    <source>
        <dbReference type="ARBA" id="ARBA00022801"/>
    </source>
</evidence>
<evidence type="ECO:0000259" key="4">
    <source>
        <dbReference type="PROSITE" id="PS00028"/>
    </source>
</evidence>
<dbReference type="InterPro" id="IPR012462">
    <property type="entry name" value="UFSP1/2_DUB_cat"/>
</dbReference>
<evidence type="ECO:0000256" key="1">
    <source>
        <dbReference type="ARBA" id="ARBA00008552"/>
    </source>
</evidence>
<feature type="domain" description="C2H2-type" evidence="4">
    <location>
        <begin position="124"/>
        <end position="146"/>
    </location>
</feature>
<evidence type="ECO:0000313" key="6">
    <source>
        <dbReference type="Proteomes" id="UP001367676"/>
    </source>
</evidence>
<feature type="compositionally biased region" description="Low complexity" evidence="3">
    <location>
        <begin position="1"/>
        <end position="12"/>
    </location>
</feature>
<dbReference type="EMBL" id="JBBCAQ010000007">
    <property type="protein sequence ID" value="KAK7602677.1"/>
    <property type="molecule type" value="Genomic_DNA"/>
</dbReference>
<dbReference type="Proteomes" id="UP001367676">
    <property type="component" value="Unassembled WGS sequence"/>
</dbReference>
<dbReference type="Gene3D" id="3.90.70.130">
    <property type="match status" value="1"/>
</dbReference>
<dbReference type="Gene3D" id="3.30.160.60">
    <property type="entry name" value="Classic Zinc Finger"/>
    <property type="match status" value="1"/>
</dbReference>
<dbReference type="InterPro" id="IPR013087">
    <property type="entry name" value="Znf_C2H2_type"/>
</dbReference>
<evidence type="ECO:0000256" key="3">
    <source>
        <dbReference type="SAM" id="MobiDB-lite"/>
    </source>
</evidence>
<accession>A0AAN9TPW6</accession>
<organism evidence="5 6">
    <name type="scientific">Parthenolecanium corni</name>
    <dbReference type="NCBI Taxonomy" id="536013"/>
    <lineage>
        <taxon>Eukaryota</taxon>
        <taxon>Metazoa</taxon>
        <taxon>Ecdysozoa</taxon>
        <taxon>Arthropoda</taxon>
        <taxon>Hexapoda</taxon>
        <taxon>Insecta</taxon>
        <taxon>Pterygota</taxon>
        <taxon>Neoptera</taxon>
        <taxon>Paraneoptera</taxon>
        <taxon>Hemiptera</taxon>
        <taxon>Sternorrhyncha</taxon>
        <taxon>Coccoidea</taxon>
        <taxon>Coccidae</taxon>
        <taxon>Parthenolecanium</taxon>
    </lineage>
</organism>
<dbReference type="GO" id="GO:0071567">
    <property type="term" value="F:deUFMylase activity"/>
    <property type="evidence" value="ECO:0007669"/>
    <property type="project" value="UniProtKB-ARBA"/>
</dbReference>
<feature type="region of interest" description="Disordered" evidence="3">
    <location>
        <begin position="1"/>
        <end position="34"/>
    </location>
</feature>
<comment type="caution">
    <text evidence="5">The sequence shown here is derived from an EMBL/GenBank/DDBJ whole genome shotgun (WGS) entry which is preliminary data.</text>
</comment>
<keyword evidence="6" id="KW-1185">Reference proteome</keyword>
<keyword evidence="2" id="KW-0378">Hydrolase</keyword>
<comment type="similarity">
    <text evidence="1">Belongs to the peptidase C78 family.</text>
</comment>
<sequence>MSKSQSLSSSDSENLTAVNQNCTNVDVTNNNGPSELQEVGGINEKSIQSDVNSDLIDQSQYVAQNSRADLTLNLPSSCSRNEMKCLLCSFTHPNAEKIEEHINREHFDVTSPSVSNEEGKTNFCCPFCSLTFNQARYLEAHVNVAHENIVSPQKENKQLKNEKDSTSKLVCPVCGTFTSISDVELTNHVENHFNGPSPISPDISNDFLIAKELSKAEEEQLKLNQQREFQDLQAQYGMDNDGNFKEQSIRNMQKAVISGELTVNDFYMKQVDLKRAENHGVDDGSSCIFDILPRIRERSQKSFNVSNTYLCSNLDFYAASYGDRGWGCGYRNLQMLLSALFREKRYADLLVKSKLVEPKSAARALMPSISKLQETIEKAWSLGFDVKGREQLGGRVYNTRKWIGATEIATFLSSLRFQCQIVDVRQKSSNGLHPKMFDWIFQYFQKKEPFKAPLYLQHQGHSRTVVGMEVLKNGDKILLILDPGVGRYHMEKSLGNKNAHNSLQLLRKSLYAMKSEQFQIATVVGIVTSEQEFQTFIHIIKLENNLVHAKLTWHHPTVCAGPNAQTLSPILPDNSIVNENSLNQLFRLFVTFDFVYCTRCSPPYLFHRRMTSSAFRSFQLHLTSHHLLLTRYLFLALPRSAPFPSKFATAVQSNENELVEDIVVGDRQLKSTSENKISSSTKSDGEELSAVAFVTDVNSCKLKMSDRLGQSTFTTGSANAKGMNEYRGTDFVTNGRLNKVSTFFLTL</sequence>
<dbReference type="PANTHER" id="PTHR48153">
    <property type="entry name" value="UFM1-SPECIFIC PROTEASE 2"/>
    <property type="match status" value="1"/>
</dbReference>
<reference evidence="5 6" key="1">
    <citation type="submission" date="2024-03" db="EMBL/GenBank/DDBJ databases">
        <title>Adaptation during the transition from Ophiocordyceps entomopathogen to insect associate is accompanied by gene loss and intensified selection.</title>
        <authorList>
            <person name="Ward C.M."/>
            <person name="Onetto C.A."/>
            <person name="Borneman A.R."/>
        </authorList>
    </citation>
    <scope>NUCLEOTIDE SEQUENCE [LARGE SCALE GENOMIC DNA]</scope>
    <source>
        <strain evidence="5">AWRI1</strain>
        <tissue evidence="5">Single Adult Female</tissue>
    </source>
</reference>
<gene>
    <name evidence="5" type="ORF">V9T40_006651</name>
</gene>
<proteinExistence type="inferred from homology"/>
<name>A0AAN9TPW6_9HEMI</name>
<evidence type="ECO:0000313" key="5">
    <source>
        <dbReference type="EMBL" id="KAK7602677.1"/>
    </source>
</evidence>
<protein>
    <recommendedName>
        <fullName evidence="4">C2H2-type domain-containing protein</fullName>
    </recommendedName>
</protein>
<dbReference type="Pfam" id="PF07910">
    <property type="entry name" value="Peptidase_C78"/>
    <property type="match status" value="1"/>
</dbReference>
<feature type="compositionally biased region" description="Polar residues" evidence="3">
    <location>
        <begin position="13"/>
        <end position="34"/>
    </location>
</feature>
<dbReference type="AlphaFoldDB" id="A0AAN9TPW6"/>